<gene>
    <name evidence="3" type="ORF">EmuJ_000275200</name>
</gene>
<evidence type="ECO:0000313" key="3">
    <source>
        <dbReference type="EMBL" id="CDS36076.1"/>
    </source>
</evidence>
<dbReference type="GO" id="GO:0006508">
    <property type="term" value="P:proteolysis"/>
    <property type="evidence" value="ECO:0007669"/>
    <property type="project" value="TreeGrafter"/>
</dbReference>
<reference evidence="3" key="2">
    <citation type="submission" date="2015-11" db="EMBL/GenBank/DDBJ databases">
        <authorList>
            <person name="Zhang Y."/>
            <person name="Guo Z."/>
        </authorList>
    </citation>
    <scope>NUCLEOTIDE SEQUENCE</scope>
</reference>
<dbReference type="GO" id="GO:0043171">
    <property type="term" value="P:peptide catabolic process"/>
    <property type="evidence" value="ECO:0007669"/>
    <property type="project" value="TreeGrafter"/>
</dbReference>
<dbReference type="OMA" id="NFRIERV"/>
<dbReference type="Pfam" id="PF11838">
    <property type="entry name" value="ERAP1_C"/>
    <property type="match status" value="1"/>
</dbReference>
<dbReference type="GO" id="GO:0005615">
    <property type="term" value="C:extracellular space"/>
    <property type="evidence" value="ECO:0007669"/>
    <property type="project" value="TreeGrafter"/>
</dbReference>
<dbReference type="AlphaFoldDB" id="A0A068XUZ8"/>
<dbReference type="GO" id="GO:0005737">
    <property type="term" value="C:cytoplasm"/>
    <property type="evidence" value="ECO:0007669"/>
    <property type="project" value="TreeGrafter"/>
</dbReference>
<dbReference type="PANTHER" id="PTHR11533:SF174">
    <property type="entry name" value="PUROMYCIN-SENSITIVE AMINOPEPTIDASE-RELATED"/>
    <property type="match status" value="1"/>
</dbReference>
<dbReference type="GO" id="GO:0070006">
    <property type="term" value="F:metalloaminopeptidase activity"/>
    <property type="evidence" value="ECO:0007669"/>
    <property type="project" value="TreeGrafter"/>
</dbReference>
<reference evidence="3" key="1">
    <citation type="journal article" date="2013" name="Nature">
        <title>The genomes of four tapeworm species reveal adaptations to parasitism.</title>
        <authorList>
            <person name="Tsai I.J."/>
            <person name="Zarowiecki M."/>
            <person name="Holroyd N."/>
            <person name="Garciarrubio A."/>
            <person name="Sanchez-Flores A."/>
            <person name="Brooks K.L."/>
            <person name="Tracey A."/>
            <person name="Bobes R.J."/>
            <person name="Fragoso G."/>
            <person name="Sciutto E."/>
            <person name="Aslett M."/>
            <person name="Beasley H."/>
            <person name="Bennett H.M."/>
            <person name="Cai J."/>
            <person name="Camicia F."/>
            <person name="Clark R."/>
            <person name="Cucher M."/>
            <person name="De Silva N."/>
            <person name="Day T.A."/>
            <person name="Deplazes P."/>
            <person name="Estrada K."/>
            <person name="Fernandez C."/>
            <person name="Holland P.W."/>
            <person name="Hou J."/>
            <person name="Hu S."/>
            <person name="Huckvale T."/>
            <person name="Hung S.S."/>
            <person name="Kamenetzky L."/>
            <person name="Keane J.A."/>
            <person name="Kiss F."/>
            <person name="Koziol U."/>
            <person name="Lambert O."/>
            <person name="Liu K."/>
            <person name="Luo X."/>
            <person name="Luo Y."/>
            <person name="Macchiaroli N."/>
            <person name="Nichol S."/>
            <person name="Paps J."/>
            <person name="Parkinson J."/>
            <person name="Pouchkina-Stantcheva N."/>
            <person name="Riddiford N."/>
            <person name="Rosenzvit M."/>
            <person name="Salinas G."/>
            <person name="Wasmuth J.D."/>
            <person name="Zamanian M."/>
            <person name="Zheng Y."/>
            <person name="Cai X."/>
            <person name="Soberon X."/>
            <person name="Olson P.D."/>
            <person name="Laclette J.P."/>
            <person name="Brehm K."/>
            <person name="Berriman M."/>
            <person name="Garciarrubio A."/>
            <person name="Bobes R.J."/>
            <person name="Fragoso G."/>
            <person name="Sanchez-Flores A."/>
            <person name="Estrada K."/>
            <person name="Cevallos M.A."/>
            <person name="Morett E."/>
            <person name="Gonzalez V."/>
            <person name="Portillo T."/>
            <person name="Ochoa-Leyva A."/>
            <person name="Jose M.V."/>
            <person name="Sciutto E."/>
            <person name="Landa A."/>
            <person name="Jimenez L."/>
            <person name="Valdes V."/>
            <person name="Carrero J.C."/>
            <person name="Larralde C."/>
            <person name="Morales-Montor J."/>
            <person name="Limon-Lason J."/>
            <person name="Soberon X."/>
            <person name="Laclette J.P."/>
        </authorList>
    </citation>
    <scope>NUCLEOTIDE SEQUENCE [LARGE SCALE GENOMIC DNA]</scope>
</reference>
<protein>
    <submittedName>
        <fullName evidence="3">Puromycin sensitive aminopeptidase</fullName>
    </submittedName>
</protein>
<dbReference type="PANTHER" id="PTHR11533">
    <property type="entry name" value="PROTEASE M1 ZINC METALLOPROTEASE"/>
    <property type="match status" value="1"/>
</dbReference>
<feature type="domain" description="ERAP1-like C-terminal" evidence="2">
    <location>
        <begin position="22"/>
        <end position="206"/>
    </location>
</feature>
<dbReference type="STRING" id="6211.A0A068XUZ8"/>
<accession>A0A068XUZ8</accession>
<organism evidence="3 4">
    <name type="scientific">Echinococcus multilocularis</name>
    <name type="common">Fox tapeworm</name>
    <dbReference type="NCBI Taxonomy" id="6211"/>
    <lineage>
        <taxon>Eukaryota</taxon>
        <taxon>Metazoa</taxon>
        <taxon>Spiralia</taxon>
        <taxon>Lophotrochozoa</taxon>
        <taxon>Platyhelminthes</taxon>
        <taxon>Cestoda</taxon>
        <taxon>Eucestoda</taxon>
        <taxon>Cyclophyllidea</taxon>
        <taxon>Taeniidae</taxon>
        <taxon>Echinococcus</taxon>
    </lineage>
</organism>
<comment type="similarity">
    <text evidence="1">Belongs to the peptidase M1 family.</text>
</comment>
<keyword evidence="3" id="KW-0645">Protease</keyword>
<keyword evidence="3" id="KW-0378">Hydrolase</keyword>
<dbReference type="Gene3D" id="1.25.50.20">
    <property type="match status" value="1"/>
</dbReference>
<keyword evidence="3" id="KW-0031">Aminopeptidase</keyword>
<dbReference type="Proteomes" id="UP000017246">
    <property type="component" value="Unassembled WGS sequence"/>
</dbReference>
<evidence type="ECO:0000256" key="1">
    <source>
        <dbReference type="ARBA" id="ARBA00010136"/>
    </source>
</evidence>
<dbReference type="InterPro" id="IPR050344">
    <property type="entry name" value="Peptidase_M1_aminopeptidases"/>
</dbReference>
<keyword evidence="4" id="KW-1185">Reference proteome</keyword>
<dbReference type="GO" id="GO:0042277">
    <property type="term" value="F:peptide binding"/>
    <property type="evidence" value="ECO:0007669"/>
    <property type="project" value="TreeGrafter"/>
</dbReference>
<sequence length="206" mass="22724">MNFRIERVMVTFHSNWLEGCEAGKEESKNATLLRPLLIAVLGAADAPEVVVSATTLFDRHYEAVMLCDMCDADGCGAVTVCVDVFLVHLRVAVYSTCVRHAGDGVYERLLNLHERATMHDERVRILHCVGCTGQSALAKRVIGLAFSDLVRKQDRLFPLMSLSSGSAIGRRAVWREIQRRIDTLMEDLAATSIVSHVISTGCKGFC</sequence>
<evidence type="ECO:0000313" key="4">
    <source>
        <dbReference type="Proteomes" id="UP000017246"/>
    </source>
</evidence>
<dbReference type="EMBL" id="LN902446">
    <property type="protein sequence ID" value="CDS36076.1"/>
    <property type="molecule type" value="Genomic_DNA"/>
</dbReference>
<dbReference type="GO" id="GO:0008270">
    <property type="term" value="F:zinc ion binding"/>
    <property type="evidence" value="ECO:0007669"/>
    <property type="project" value="TreeGrafter"/>
</dbReference>
<dbReference type="eggNOG" id="KOG1046">
    <property type="taxonomic scope" value="Eukaryota"/>
</dbReference>
<dbReference type="InterPro" id="IPR024571">
    <property type="entry name" value="ERAP1-like_C_dom"/>
</dbReference>
<name>A0A068XUZ8_ECHMU</name>
<dbReference type="GO" id="GO:0016020">
    <property type="term" value="C:membrane"/>
    <property type="evidence" value="ECO:0007669"/>
    <property type="project" value="TreeGrafter"/>
</dbReference>
<proteinExistence type="inferred from homology"/>
<dbReference type="OrthoDB" id="6273601at2759"/>
<evidence type="ECO:0000259" key="2">
    <source>
        <dbReference type="Pfam" id="PF11838"/>
    </source>
</evidence>